<dbReference type="Pfam" id="PF00990">
    <property type="entry name" value="GGDEF"/>
    <property type="match status" value="1"/>
</dbReference>
<gene>
    <name evidence="5" type="ORF">FE785_04650</name>
</gene>
<dbReference type="EC" id="2.7.7.65" evidence="2"/>
<evidence type="ECO:0000256" key="3">
    <source>
        <dbReference type="SAM" id="Coils"/>
    </source>
</evidence>
<evidence type="ECO:0000259" key="4">
    <source>
        <dbReference type="PROSITE" id="PS50887"/>
    </source>
</evidence>
<dbReference type="InterPro" id="IPR000160">
    <property type="entry name" value="GGDEF_dom"/>
</dbReference>
<evidence type="ECO:0000313" key="6">
    <source>
        <dbReference type="Proteomes" id="UP000304864"/>
    </source>
</evidence>
<dbReference type="PANTHER" id="PTHR45138">
    <property type="entry name" value="REGULATORY COMPONENTS OF SENSORY TRANSDUCTION SYSTEM"/>
    <property type="match status" value="1"/>
</dbReference>
<dbReference type="SUPFAM" id="SSF55073">
    <property type="entry name" value="Nucleotide cyclase"/>
    <property type="match status" value="1"/>
</dbReference>
<keyword evidence="6" id="KW-1185">Reference proteome</keyword>
<evidence type="ECO:0000256" key="2">
    <source>
        <dbReference type="ARBA" id="ARBA00012528"/>
    </source>
</evidence>
<sequence>MIQYSQPVNKSRDIYQSITEKFSQIKINPTPINYTVWYEYFLGSNLDLNAEINDLLRNSKHFPDRLGLRLYEQYIEKDEPHAQTQYDAAVASHVQQTSHQMDVLKQNMAQHSKTMQSYADNLTVPNLQGNDIENLAQNIRSVTELMESDTNKICDDLQSSSQQVKLLRKQLEQARAEAHTDDLTQVGNRKAFNKALQYLSIEQSETEQPLCLIMTDIDHFKSFNDTYGHPVGDSVLRYFAKIMTQEAEENETVCRYGGEEFAILMKNTSIEQATRRAEQIRQKIASCRLTLKGEKKPIKPITASFGVALFKGKIESLDEFINRADKSLYRAKEFGRNQVVHEQMMT</sequence>
<dbReference type="GO" id="GO:0043709">
    <property type="term" value="P:cell adhesion involved in single-species biofilm formation"/>
    <property type="evidence" value="ECO:0007669"/>
    <property type="project" value="TreeGrafter"/>
</dbReference>
<dbReference type="Proteomes" id="UP000304864">
    <property type="component" value="Chromosome"/>
</dbReference>
<dbReference type="GO" id="GO:0052621">
    <property type="term" value="F:diguanylate cyclase activity"/>
    <property type="evidence" value="ECO:0007669"/>
    <property type="project" value="UniProtKB-EC"/>
</dbReference>
<accession>A0A4P9K4U6</accession>
<dbReference type="SMART" id="SM00267">
    <property type="entry name" value="GGDEF"/>
    <property type="match status" value="1"/>
</dbReference>
<dbReference type="InterPro" id="IPR043128">
    <property type="entry name" value="Rev_trsase/Diguanyl_cyclase"/>
</dbReference>
<keyword evidence="3" id="KW-0175">Coiled coil</keyword>
<dbReference type="KEGG" id="thig:FE785_04650"/>
<feature type="coiled-coil region" evidence="3">
    <location>
        <begin position="101"/>
        <end position="177"/>
    </location>
</feature>
<dbReference type="FunFam" id="3.30.70.270:FF:000001">
    <property type="entry name" value="Diguanylate cyclase domain protein"/>
    <property type="match status" value="1"/>
</dbReference>
<dbReference type="PROSITE" id="PS50887">
    <property type="entry name" value="GGDEF"/>
    <property type="match status" value="1"/>
</dbReference>
<evidence type="ECO:0000256" key="1">
    <source>
        <dbReference type="ARBA" id="ARBA00001946"/>
    </source>
</evidence>
<dbReference type="NCBIfam" id="TIGR00254">
    <property type="entry name" value="GGDEF"/>
    <property type="match status" value="1"/>
</dbReference>
<dbReference type="InterPro" id="IPR029787">
    <property type="entry name" value="Nucleotide_cyclase"/>
</dbReference>
<reference evidence="5 6" key="1">
    <citation type="submission" date="2019-05" db="EMBL/GenBank/DDBJ databases">
        <title>Thiomicrorhabdus sediminis sp. nov, a novel sulfur-oxidizing bacterium isolated from coastal sediment.</title>
        <authorList>
            <person name="Liu X."/>
        </authorList>
    </citation>
    <scope>NUCLEOTIDE SEQUENCE [LARGE SCALE GENOMIC DNA]</scope>
    <source>
        <strain evidence="5 6">G1</strain>
    </source>
</reference>
<protein>
    <recommendedName>
        <fullName evidence="2">diguanylate cyclase</fullName>
        <ecNumber evidence="2">2.7.7.65</ecNumber>
    </recommendedName>
</protein>
<feature type="domain" description="GGDEF" evidence="4">
    <location>
        <begin position="208"/>
        <end position="344"/>
    </location>
</feature>
<dbReference type="PANTHER" id="PTHR45138:SF2">
    <property type="entry name" value="DIGUANYLATE CYCLASE VDCA"/>
    <property type="match status" value="1"/>
</dbReference>
<dbReference type="AlphaFoldDB" id="A0A4P9K4U6"/>
<dbReference type="Gene3D" id="3.30.70.270">
    <property type="match status" value="1"/>
</dbReference>
<name>A0A4P9K4U6_9GAMM</name>
<evidence type="ECO:0000313" key="5">
    <source>
        <dbReference type="EMBL" id="QCU89972.1"/>
    </source>
</evidence>
<proteinExistence type="predicted"/>
<comment type="cofactor">
    <cofactor evidence="1">
        <name>Mg(2+)</name>
        <dbReference type="ChEBI" id="CHEBI:18420"/>
    </cofactor>
</comment>
<dbReference type="EMBL" id="CP040602">
    <property type="protein sequence ID" value="QCU89972.1"/>
    <property type="molecule type" value="Genomic_DNA"/>
</dbReference>
<dbReference type="OrthoDB" id="5621267at2"/>
<organism evidence="5 6">
    <name type="scientific">Thiomicrorhabdus sediminis</name>
    <dbReference type="NCBI Taxonomy" id="2580412"/>
    <lineage>
        <taxon>Bacteria</taxon>
        <taxon>Pseudomonadati</taxon>
        <taxon>Pseudomonadota</taxon>
        <taxon>Gammaproteobacteria</taxon>
        <taxon>Thiotrichales</taxon>
        <taxon>Piscirickettsiaceae</taxon>
        <taxon>Thiomicrorhabdus</taxon>
    </lineage>
</organism>
<dbReference type="RefSeq" id="WP_138564649.1">
    <property type="nucleotide sequence ID" value="NZ_CP040602.1"/>
</dbReference>
<dbReference type="CDD" id="cd01949">
    <property type="entry name" value="GGDEF"/>
    <property type="match status" value="1"/>
</dbReference>
<dbReference type="GO" id="GO:1902201">
    <property type="term" value="P:negative regulation of bacterial-type flagellum-dependent cell motility"/>
    <property type="evidence" value="ECO:0007669"/>
    <property type="project" value="TreeGrafter"/>
</dbReference>
<dbReference type="InterPro" id="IPR050469">
    <property type="entry name" value="Diguanylate_Cyclase"/>
</dbReference>
<dbReference type="GO" id="GO:0005886">
    <property type="term" value="C:plasma membrane"/>
    <property type="evidence" value="ECO:0007669"/>
    <property type="project" value="TreeGrafter"/>
</dbReference>